<evidence type="ECO:0000313" key="2">
    <source>
        <dbReference type="Proteomes" id="UP001060085"/>
    </source>
</evidence>
<organism evidence="1 2">
    <name type="scientific">Catharanthus roseus</name>
    <name type="common">Madagascar periwinkle</name>
    <name type="synonym">Vinca rosea</name>
    <dbReference type="NCBI Taxonomy" id="4058"/>
    <lineage>
        <taxon>Eukaryota</taxon>
        <taxon>Viridiplantae</taxon>
        <taxon>Streptophyta</taxon>
        <taxon>Embryophyta</taxon>
        <taxon>Tracheophyta</taxon>
        <taxon>Spermatophyta</taxon>
        <taxon>Magnoliopsida</taxon>
        <taxon>eudicotyledons</taxon>
        <taxon>Gunneridae</taxon>
        <taxon>Pentapetalae</taxon>
        <taxon>asterids</taxon>
        <taxon>lamiids</taxon>
        <taxon>Gentianales</taxon>
        <taxon>Apocynaceae</taxon>
        <taxon>Rauvolfioideae</taxon>
        <taxon>Vinceae</taxon>
        <taxon>Catharanthinae</taxon>
        <taxon>Catharanthus</taxon>
    </lineage>
</organism>
<name>A0ACC0ATL2_CATRO</name>
<dbReference type="Proteomes" id="UP001060085">
    <property type="component" value="Linkage Group LG05"/>
</dbReference>
<gene>
    <name evidence="1" type="ORF">M9H77_23212</name>
</gene>
<comment type="caution">
    <text evidence="1">The sequence shown here is derived from an EMBL/GenBank/DDBJ whole genome shotgun (WGS) entry which is preliminary data.</text>
</comment>
<evidence type="ECO:0000313" key="1">
    <source>
        <dbReference type="EMBL" id="KAI5663889.1"/>
    </source>
</evidence>
<sequence>MSWHRQLGTRGASILIAHEGSRHSLYISYFLHHSQFLFEFLQPHSFLTCFSSLSLDSRHLSDRDKWQQPIKLCDVINVYGATPYGSQLALKNSNPLEEENIEDSIRPMVSHGLAKRIERSRKQPAKRFLSQVGDATNTKKFIANTRGTNSTASSTNNNSKFSWLGNFPSKRWWIPDIPCQIEGAITKLLDLDINLFIHENVASEEIVAKFDLIESHASNNL</sequence>
<dbReference type="EMBL" id="CM044705">
    <property type="protein sequence ID" value="KAI5663889.1"/>
    <property type="molecule type" value="Genomic_DNA"/>
</dbReference>
<proteinExistence type="predicted"/>
<keyword evidence="2" id="KW-1185">Reference proteome</keyword>
<reference evidence="2" key="1">
    <citation type="journal article" date="2023" name="Nat. Plants">
        <title>Single-cell RNA sequencing provides a high-resolution roadmap for understanding the multicellular compartmentation of specialized metabolism.</title>
        <authorList>
            <person name="Sun S."/>
            <person name="Shen X."/>
            <person name="Li Y."/>
            <person name="Li Y."/>
            <person name="Wang S."/>
            <person name="Li R."/>
            <person name="Zhang H."/>
            <person name="Shen G."/>
            <person name="Guo B."/>
            <person name="Wei J."/>
            <person name="Xu J."/>
            <person name="St-Pierre B."/>
            <person name="Chen S."/>
            <person name="Sun C."/>
        </authorList>
    </citation>
    <scope>NUCLEOTIDE SEQUENCE [LARGE SCALE GENOMIC DNA]</scope>
</reference>
<accession>A0ACC0ATL2</accession>
<protein>
    <submittedName>
        <fullName evidence="1">Uncharacterized protein</fullName>
    </submittedName>
</protein>